<organism evidence="2 3">
    <name type="scientific">Nephila pilipes</name>
    <name type="common">Giant wood spider</name>
    <name type="synonym">Nephila maculata</name>
    <dbReference type="NCBI Taxonomy" id="299642"/>
    <lineage>
        <taxon>Eukaryota</taxon>
        <taxon>Metazoa</taxon>
        <taxon>Ecdysozoa</taxon>
        <taxon>Arthropoda</taxon>
        <taxon>Chelicerata</taxon>
        <taxon>Arachnida</taxon>
        <taxon>Araneae</taxon>
        <taxon>Araneomorphae</taxon>
        <taxon>Entelegynae</taxon>
        <taxon>Araneoidea</taxon>
        <taxon>Nephilidae</taxon>
        <taxon>Nephila</taxon>
    </lineage>
</organism>
<protein>
    <recommendedName>
        <fullName evidence="4">Gustatory receptor</fullName>
    </recommendedName>
</protein>
<dbReference type="Proteomes" id="UP000887013">
    <property type="component" value="Unassembled WGS sequence"/>
</dbReference>
<evidence type="ECO:0000313" key="2">
    <source>
        <dbReference type="EMBL" id="GFU39412.1"/>
    </source>
</evidence>
<dbReference type="AlphaFoldDB" id="A0A8X6UJA2"/>
<gene>
    <name evidence="2" type="primary">AVEN_69863_1</name>
    <name evidence="2" type="ORF">NPIL_9431</name>
</gene>
<keyword evidence="1" id="KW-0732">Signal</keyword>
<sequence length="100" mass="11296">MHFLFLTSFICFYLSNQLLVMIPAAETNEAASKTANFVQCLPYKFPSLHQEIKFLLKKNIIQDNCLTLWNMYVLDRSLIVTSLGSLLSYGVLIGTLGTES</sequence>
<feature type="chain" id="PRO_5036483829" description="Gustatory receptor" evidence="1">
    <location>
        <begin position="18"/>
        <end position="100"/>
    </location>
</feature>
<evidence type="ECO:0008006" key="4">
    <source>
        <dbReference type="Google" id="ProtNLM"/>
    </source>
</evidence>
<feature type="signal peptide" evidence="1">
    <location>
        <begin position="1"/>
        <end position="17"/>
    </location>
</feature>
<evidence type="ECO:0000313" key="3">
    <source>
        <dbReference type="Proteomes" id="UP000887013"/>
    </source>
</evidence>
<dbReference type="OrthoDB" id="6436733at2759"/>
<accession>A0A8X6UJA2</accession>
<dbReference type="EMBL" id="BMAW01084580">
    <property type="protein sequence ID" value="GFU39412.1"/>
    <property type="molecule type" value="Genomic_DNA"/>
</dbReference>
<keyword evidence="3" id="KW-1185">Reference proteome</keyword>
<name>A0A8X6UJA2_NEPPI</name>
<evidence type="ECO:0000256" key="1">
    <source>
        <dbReference type="SAM" id="SignalP"/>
    </source>
</evidence>
<proteinExistence type="predicted"/>
<reference evidence="2" key="1">
    <citation type="submission" date="2020-08" db="EMBL/GenBank/DDBJ databases">
        <title>Multicomponent nature underlies the extraordinary mechanical properties of spider dragline silk.</title>
        <authorList>
            <person name="Kono N."/>
            <person name="Nakamura H."/>
            <person name="Mori M."/>
            <person name="Yoshida Y."/>
            <person name="Ohtoshi R."/>
            <person name="Malay A.D."/>
            <person name="Moran D.A.P."/>
            <person name="Tomita M."/>
            <person name="Numata K."/>
            <person name="Arakawa K."/>
        </authorList>
    </citation>
    <scope>NUCLEOTIDE SEQUENCE</scope>
</reference>
<comment type="caution">
    <text evidence="2">The sequence shown here is derived from an EMBL/GenBank/DDBJ whole genome shotgun (WGS) entry which is preliminary data.</text>
</comment>